<dbReference type="InterPro" id="IPR038696">
    <property type="entry name" value="IalB_sf"/>
</dbReference>
<keyword evidence="4" id="KW-1185">Reference proteome</keyword>
<feature type="compositionally biased region" description="Low complexity" evidence="1">
    <location>
        <begin position="22"/>
        <end position="39"/>
    </location>
</feature>
<feature type="signal peptide" evidence="2">
    <location>
        <begin position="1"/>
        <end position="25"/>
    </location>
</feature>
<reference evidence="3 4" key="1">
    <citation type="submission" date="2023-07" db="EMBL/GenBank/DDBJ databases">
        <title>Genomic Encyclopedia of Type Strains, Phase IV (KMG-IV): sequencing the most valuable type-strain genomes for metagenomic binning, comparative biology and taxonomic classification.</title>
        <authorList>
            <person name="Goeker M."/>
        </authorList>
    </citation>
    <scope>NUCLEOTIDE SEQUENCE [LARGE SCALE GENOMIC DNA]</scope>
    <source>
        <strain evidence="3 4">DSM 19013</strain>
    </source>
</reference>
<dbReference type="Pfam" id="PF06776">
    <property type="entry name" value="IalB"/>
    <property type="match status" value="1"/>
</dbReference>
<comment type="caution">
    <text evidence="3">The sequence shown here is derived from an EMBL/GenBank/DDBJ whole genome shotgun (WGS) entry which is preliminary data.</text>
</comment>
<dbReference type="EMBL" id="JAUSVP010000002">
    <property type="protein sequence ID" value="MDQ0446163.1"/>
    <property type="molecule type" value="Genomic_DNA"/>
</dbReference>
<dbReference type="Proteomes" id="UP001231124">
    <property type="component" value="Unassembled WGS sequence"/>
</dbReference>
<evidence type="ECO:0000256" key="1">
    <source>
        <dbReference type="SAM" id="MobiDB-lite"/>
    </source>
</evidence>
<feature type="compositionally biased region" description="Low complexity" evidence="1">
    <location>
        <begin position="67"/>
        <end position="78"/>
    </location>
</feature>
<protein>
    <submittedName>
        <fullName evidence="3">Invasion protein IalB</fullName>
    </submittedName>
</protein>
<feature type="region of interest" description="Disordered" evidence="1">
    <location>
        <begin position="22"/>
        <end position="80"/>
    </location>
</feature>
<accession>A0ABU0HV05</accession>
<keyword evidence="2" id="KW-0732">Signal</keyword>
<dbReference type="Gene3D" id="2.60.40.1880">
    <property type="entry name" value="Invasion associated locus B (IalB) protein"/>
    <property type="match status" value="1"/>
</dbReference>
<name>A0ABU0HV05_9HYPH</name>
<dbReference type="InterPro" id="IPR010642">
    <property type="entry name" value="Invasion_prot_B"/>
</dbReference>
<organism evidence="3 4">
    <name type="scientific">Methylobacterium aerolatum</name>
    <dbReference type="NCBI Taxonomy" id="418708"/>
    <lineage>
        <taxon>Bacteria</taxon>
        <taxon>Pseudomonadati</taxon>
        <taxon>Pseudomonadota</taxon>
        <taxon>Alphaproteobacteria</taxon>
        <taxon>Hyphomicrobiales</taxon>
        <taxon>Methylobacteriaceae</taxon>
        <taxon>Methylobacterium</taxon>
    </lineage>
</organism>
<evidence type="ECO:0000313" key="4">
    <source>
        <dbReference type="Proteomes" id="UP001231124"/>
    </source>
</evidence>
<dbReference type="RefSeq" id="WP_238204087.1">
    <property type="nucleotide sequence ID" value="NZ_BPQE01000017.1"/>
</dbReference>
<evidence type="ECO:0000313" key="3">
    <source>
        <dbReference type="EMBL" id="MDQ0446163.1"/>
    </source>
</evidence>
<evidence type="ECO:0000256" key="2">
    <source>
        <dbReference type="SAM" id="SignalP"/>
    </source>
</evidence>
<feature type="chain" id="PRO_5045255251" evidence="2">
    <location>
        <begin position="26"/>
        <end position="222"/>
    </location>
</feature>
<sequence length="222" mass="22346">MSLAAILVAAAALAAPVAVSVPATAQDAEPEAAAPAPAAKPKPKPKIEPKPKPAATQDAAGKSAQKAAPGSSPWPAGATSVSESYGDWTVSCVKPQDRPACIVVQSQGDSKTGQRKFGFELSTPKDGRSEGVVLMPFGLSIEAGIAFKLDEQNLGKGAPYASCSAEGCMVPISFPTLATDGMRAAKTLTVTGQKANSSEPAVISVPLMGFPAAFDRAVALGG</sequence>
<gene>
    <name evidence="3" type="ORF">QO012_000652</name>
</gene>
<proteinExistence type="predicted"/>